<dbReference type="PROSITE" id="PS50110">
    <property type="entry name" value="RESPONSE_REGULATORY"/>
    <property type="match status" value="1"/>
</dbReference>
<dbReference type="RefSeq" id="WP_187717032.1">
    <property type="nucleotide sequence ID" value="NZ_JACTAH010000001.1"/>
</dbReference>
<dbReference type="PANTHER" id="PTHR44591:SF25">
    <property type="entry name" value="CHEMOTAXIS TWO-COMPONENT RESPONSE REGULATOR"/>
    <property type="match status" value="1"/>
</dbReference>
<feature type="domain" description="Response regulatory" evidence="3">
    <location>
        <begin position="4"/>
        <end position="120"/>
    </location>
</feature>
<name>A0ABR9B789_9RHOO</name>
<dbReference type="SMART" id="SM00448">
    <property type="entry name" value="REC"/>
    <property type="match status" value="1"/>
</dbReference>
<dbReference type="InterPro" id="IPR001789">
    <property type="entry name" value="Sig_transdc_resp-reg_receiver"/>
</dbReference>
<dbReference type="InterPro" id="IPR050595">
    <property type="entry name" value="Bact_response_regulator"/>
</dbReference>
<proteinExistence type="predicted"/>
<dbReference type="SUPFAM" id="SSF52172">
    <property type="entry name" value="CheY-like"/>
    <property type="match status" value="1"/>
</dbReference>
<evidence type="ECO:0000256" key="2">
    <source>
        <dbReference type="PROSITE-ProRule" id="PRU00169"/>
    </source>
</evidence>
<dbReference type="Pfam" id="PF00072">
    <property type="entry name" value="Response_reg"/>
    <property type="match status" value="1"/>
</dbReference>
<dbReference type="Gene3D" id="3.40.50.2300">
    <property type="match status" value="1"/>
</dbReference>
<sequence length="121" mass="13213">MSRHILVVDDSLAIRQVVGYTLRSAGYTVTEAVDGEDAYDKASAGAFDMVLTDINMPRLDGLELIARLRAHPNYRATPLLVLSTESSVEAKARGRAAGATGWLVKPFEPRRLLELTARVLC</sequence>
<comment type="caution">
    <text evidence="4">The sequence shown here is derived from an EMBL/GenBank/DDBJ whole genome shotgun (WGS) entry which is preliminary data.</text>
</comment>
<dbReference type="InterPro" id="IPR011006">
    <property type="entry name" value="CheY-like_superfamily"/>
</dbReference>
<keyword evidence="1 2" id="KW-0597">Phosphoprotein</keyword>
<accession>A0ABR9B789</accession>
<feature type="modified residue" description="4-aspartylphosphate" evidence="2">
    <location>
        <position position="53"/>
    </location>
</feature>
<organism evidence="4 5">
    <name type="scientific">Thauera sedimentorum</name>
    <dbReference type="NCBI Taxonomy" id="2767595"/>
    <lineage>
        <taxon>Bacteria</taxon>
        <taxon>Pseudomonadati</taxon>
        <taxon>Pseudomonadota</taxon>
        <taxon>Betaproteobacteria</taxon>
        <taxon>Rhodocyclales</taxon>
        <taxon>Zoogloeaceae</taxon>
        <taxon>Thauera</taxon>
    </lineage>
</organism>
<evidence type="ECO:0000256" key="1">
    <source>
        <dbReference type="ARBA" id="ARBA00022553"/>
    </source>
</evidence>
<keyword evidence="5" id="KW-1185">Reference proteome</keyword>
<evidence type="ECO:0000313" key="5">
    <source>
        <dbReference type="Proteomes" id="UP000603602"/>
    </source>
</evidence>
<dbReference type="PANTHER" id="PTHR44591">
    <property type="entry name" value="STRESS RESPONSE REGULATOR PROTEIN 1"/>
    <property type="match status" value="1"/>
</dbReference>
<protein>
    <submittedName>
        <fullName evidence="4">Response regulator</fullName>
    </submittedName>
</protein>
<reference evidence="5" key="1">
    <citation type="submission" date="2023-07" db="EMBL/GenBank/DDBJ databases">
        <title>Thauera sp. CAU 1555 isolated from sand of Yaerae Beach.</title>
        <authorList>
            <person name="Kim W."/>
        </authorList>
    </citation>
    <scope>NUCLEOTIDE SEQUENCE [LARGE SCALE GENOMIC DNA]</scope>
    <source>
        <strain evidence="5">CAU 1555</strain>
    </source>
</reference>
<evidence type="ECO:0000259" key="3">
    <source>
        <dbReference type="PROSITE" id="PS50110"/>
    </source>
</evidence>
<dbReference type="EMBL" id="JACYTO010000001">
    <property type="protein sequence ID" value="MBD8502240.1"/>
    <property type="molecule type" value="Genomic_DNA"/>
</dbReference>
<gene>
    <name evidence="4" type="ORF">IFO67_05050</name>
</gene>
<dbReference type="Proteomes" id="UP000603602">
    <property type="component" value="Unassembled WGS sequence"/>
</dbReference>
<evidence type="ECO:0000313" key="4">
    <source>
        <dbReference type="EMBL" id="MBD8502240.1"/>
    </source>
</evidence>